<dbReference type="EMBL" id="JAGFBS010000008">
    <property type="protein sequence ID" value="KAG6377798.1"/>
    <property type="molecule type" value="Genomic_DNA"/>
</dbReference>
<protein>
    <submittedName>
        <fullName evidence="4">Uncharacterized protein</fullName>
    </submittedName>
</protein>
<evidence type="ECO:0000313" key="4">
    <source>
        <dbReference type="EMBL" id="KAG6377798.1"/>
    </source>
</evidence>
<accession>A0A8I3AAB0</accession>
<keyword evidence="1" id="KW-0812">Transmembrane</keyword>
<keyword evidence="1" id="KW-1133">Transmembrane helix</keyword>
<evidence type="ECO:0000256" key="2">
    <source>
        <dbReference type="SAM" id="SignalP"/>
    </source>
</evidence>
<gene>
    <name evidence="4" type="ORF">JVT61DRAFT_14571</name>
    <name evidence="3" type="ORF">JVT61DRAFT_14832</name>
</gene>
<sequence length="66" mass="7135">MIVDFLVLVLLVVGLSSQRSKSPLKKRLRIQGILYCAVAGVTYISTVVVVLLHNPGKMEIVASALL</sequence>
<evidence type="ECO:0000313" key="3">
    <source>
        <dbReference type="EMBL" id="KAG6369462.1"/>
    </source>
</evidence>
<keyword evidence="5" id="KW-1185">Reference proteome</keyword>
<organism evidence="4 5">
    <name type="scientific">Boletus reticuloceps</name>
    <dbReference type="NCBI Taxonomy" id="495285"/>
    <lineage>
        <taxon>Eukaryota</taxon>
        <taxon>Fungi</taxon>
        <taxon>Dikarya</taxon>
        <taxon>Basidiomycota</taxon>
        <taxon>Agaricomycotina</taxon>
        <taxon>Agaricomycetes</taxon>
        <taxon>Agaricomycetidae</taxon>
        <taxon>Boletales</taxon>
        <taxon>Boletineae</taxon>
        <taxon>Boletaceae</taxon>
        <taxon>Boletoideae</taxon>
        <taxon>Boletus</taxon>
    </lineage>
</organism>
<keyword evidence="2" id="KW-0732">Signal</keyword>
<name>A0A8I3AAB0_9AGAM</name>
<feature type="transmembrane region" description="Helical" evidence="1">
    <location>
        <begin position="30"/>
        <end position="52"/>
    </location>
</feature>
<reference evidence="4" key="1">
    <citation type="submission" date="2021-03" db="EMBL/GenBank/DDBJ databases">
        <title>Evolutionary innovations through gain and loss of genes in the ectomycorrhizal Boletales.</title>
        <authorList>
            <person name="Wu G."/>
            <person name="Miyauchi S."/>
            <person name="Morin E."/>
            <person name="Yang Z.-L."/>
            <person name="Xu J."/>
            <person name="Martin F.M."/>
        </authorList>
    </citation>
    <scope>NUCLEOTIDE SEQUENCE</scope>
    <source>
        <strain evidence="4">BR01</strain>
    </source>
</reference>
<proteinExistence type="predicted"/>
<comment type="caution">
    <text evidence="4">The sequence shown here is derived from an EMBL/GenBank/DDBJ whole genome shotgun (WGS) entry which is preliminary data.</text>
</comment>
<evidence type="ECO:0000313" key="5">
    <source>
        <dbReference type="Proteomes" id="UP000683000"/>
    </source>
</evidence>
<feature type="signal peptide" evidence="2">
    <location>
        <begin position="1"/>
        <end position="17"/>
    </location>
</feature>
<evidence type="ECO:0000256" key="1">
    <source>
        <dbReference type="SAM" id="Phobius"/>
    </source>
</evidence>
<dbReference type="EMBL" id="JAGFBS010000080">
    <property type="protein sequence ID" value="KAG6369462.1"/>
    <property type="molecule type" value="Genomic_DNA"/>
</dbReference>
<feature type="chain" id="PRO_5036431511" evidence="2">
    <location>
        <begin position="18"/>
        <end position="66"/>
    </location>
</feature>
<keyword evidence="1" id="KW-0472">Membrane</keyword>
<dbReference type="Proteomes" id="UP000683000">
    <property type="component" value="Unassembled WGS sequence"/>
</dbReference>
<dbReference type="AlphaFoldDB" id="A0A8I3AAB0"/>